<dbReference type="AlphaFoldDB" id="A0AAN5IE83"/>
<feature type="region of interest" description="Disordered" evidence="1">
    <location>
        <begin position="45"/>
        <end position="73"/>
    </location>
</feature>
<protein>
    <submittedName>
        <fullName evidence="2">Uncharacterized protein</fullName>
    </submittedName>
</protein>
<gene>
    <name evidence="2" type="ORF">PMAYCL1PPCAC_30990</name>
</gene>
<keyword evidence="3" id="KW-1185">Reference proteome</keyword>
<organism evidence="2 3">
    <name type="scientific">Pristionchus mayeri</name>
    <dbReference type="NCBI Taxonomy" id="1317129"/>
    <lineage>
        <taxon>Eukaryota</taxon>
        <taxon>Metazoa</taxon>
        <taxon>Ecdysozoa</taxon>
        <taxon>Nematoda</taxon>
        <taxon>Chromadorea</taxon>
        <taxon>Rhabditida</taxon>
        <taxon>Rhabditina</taxon>
        <taxon>Diplogasteromorpha</taxon>
        <taxon>Diplogasteroidea</taxon>
        <taxon>Neodiplogasteridae</taxon>
        <taxon>Pristionchus</taxon>
    </lineage>
</organism>
<dbReference type="EMBL" id="BTRK01000006">
    <property type="protein sequence ID" value="GMR60795.1"/>
    <property type="molecule type" value="Genomic_DNA"/>
</dbReference>
<evidence type="ECO:0000256" key="1">
    <source>
        <dbReference type="SAM" id="MobiDB-lite"/>
    </source>
</evidence>
<reference evidence="3" key="1">
    <citation type="submission" date="2022-10" db="EMBL/GenBank/DDBJ databases">
        <title>Genome assembly of Pristionchus species.</title>
        <authorList>
            <person name="Yoshida K."/>
            <person name="Sommer R.J."/>
        </authorList>
    </citation>
    <scope>NUCLEOTIDE SEQUENCE [LARGE SCALE GENOMIC DNA]</scope>
    <source>
        <strain evidence="3">RS5460</strain>
    </source>
</reference>
<evidence type="ECO:0000313" key="3">
    <source>
        <dbReference type="Proteomes" id="UP001328107"/>
    </source>
</evidence>
<accession>A0AAN5IE83</accession>
<proteinExistence type="predicted"/>
<comment type="caution">
    <text evidence="2">The sequence shown here is derived from an EMBL/GenBank/DDBJ whole genome shotgun (WGS) entry which is preliminary data.</text>
</comment>
<sequence>MPQDLPLIPGKDAGNGEERVENGVNGPRSLTTDLIGATLPVVLEEQEREVRSEENKMEQKDAATTSTGGLSSERMDEVLKSIQNQEEIFDLQKIRDKIDSKKFSAHDELRKAMAEIARIEYPEPQYVVYANDYIEELQFYIEM</sequence>
<name>A0AAN5IE83_9BILA</name>
<evidence type="ECO:0000313" key="2">
    <source>
        <dbReference type="EMBL" id="GMR60795.1"/>
    </source>
</evidence>
<feature type="compositionally biased region" description="Basic and acidic residues" evidence="1">
    <location>
        <begin position="48"/>
        <end position="61"/>
    </location>
</feature>
<dbReference type="Proteomes" id="UP001328107">
    <property type="component" value="Unassembled WGS sequence"/>
</dbReference>
<feature type="region of interest" description="Disordered" evidence="1">
    <location>
        <begin position="1"/>
        <end position="31"/>
    </location>
</feature>